<dbReference type="Proteomes" id="UP001153269">
    <property type="component" value="Unassembled WGS sequence"/>
</dbReference>
<evidence type="ECO:0000313" key="1">
    <source>
        <dbReference type="EMBL" id="CAB1420424.1"/>
    </source>
</evidence>
<accession>A0A9N7YDL3</accession>
<name>A0A9N7YDL3_PLEPL</name>
<protein>
    <submittedName>
        <fullName evidence="1">Uncharacterized protein</fullName>
    </submittedName>
</protein>
<proteinExistence type="predicted"/>
<dbReference type="EMBL" id="CADEAL010000452">
    <property type="protein sequence ID" value="CAB1420424.1"/>
    <property type="molecule type" value="Genomic_DNA"/>
</dbReference>
<organism evidence="1 2">
    <name type="scientific">Pleuronectes platessa</name>
    <name type="common">European plaice</name>
    <dbReference type="NCBI Taxonomy" id="8262"/>
    <lineage>
        <taxon>Eukaryota</taxon>
        <taxon>Metazoa</taxon>
        <taxon>Chordata</taxon>
        <taxon>Craniata</taxon>
        <taxon>Vertebrata</taxon>
        <taxon>Euteleostomi</taxon>
        <taxon>Actinopterygii</taxon>
        <taxon>Neopterygii</taxon>
        <taxon>Teleostei</taxon>
        <taxon>Neoteleostei</taxon>
        <taxon>Acanthomorphata</taxon>
        <taxon>Carangaria</taxon>
        <taxon>Pleuronectiformes</taxon>
        <taxon>Pleuronectoidei</taxon>
        <taxon>Pleuronectidae</taxon>
        <taxon>Pleuronectes</taxon>
    </lineage>
</organism>
<comment type="caution">
    <text evidence="1">The sequence shown here is derived from an EMBL/GenBank/DDBJ whole genome shotgun (WGS) entry which is preliminary data.</text>
</comment>
<keyword evidence="2" id="KW-1185">Reference proteome</keyword>
<sequence length="130" mass="15040">MSNFCVTRWNGQTKDNQPELEWMILVIDKHQVVHFQVSMYDAKTFESFKTDQYLVEHRANFIETQGQPCPLMHQVCCYKQTSICDFNRTSGECLREELTSEESKSNNDAFVWRCAASTESEKAKGKAGNQ</sequence>
<dbReference type="AlphaFoldDB" id="A0A9N7YDL3"/>
<evidence type="ECO:0000313" key="2">
    <source>
        <dbReference type="Proteomes" id="UP001153269"/>
    </source>
</evidence>
<gene>
    <name evidence="1" type="ORF">PLEPLA_LOCUS8299</name>
</gene>
<reference evidence="1" key="1">
    <citation type="submission" date="2020-03" db="EMBL/GenBank/DDBJ databases">
        <authorList>
            <person name="Weist P."/>
        </authorList>
    </citation>
    <scope>NUCLEOTIDE SEQUENCE</scope>
</reference>